<dbReference type="PANTHER" id="PTHR22870:SF395">
    <property type="entry name" value="UVB-RESISTANCE PROTEIN UVR8-RELATED"/>
    <property type="match status" value="1"/>
</dbReference>
<feature type="repeat" description="RCC1" evidence="2">
    <location>
        <begin position="83"/>
        <end position="134"/>
    </location>
</feature>
<name>A0A2U1PZI9_ARTAN</name>
<dbReference type="InterPro" id="IPR051210">
    <property type="entry name" value="Ub_ligase/GEF_domain"/>
</dbReference>
<dbReference type="AlphaFoldDB" id="A0A2U1PZI9"/>
<organism evidence="4 5">
    <name type="scientific">Artemisia annua</name>
    <name type="common">Sweet wormwood</name>
    <dbReference type="NCBI Taxonomy" id="35608"/>
    <lineage>
        <taxon>Eukaryota</taxon>
        <taxon>Viridiplantae</taxon>
        <taxon>Streptophyta</taxon>
        <taxon>Embryophyta</taxon>
        <taxon>Tracheophyta</taxon>
        <taxon>Spermatophyta</taxon>
        <taxon>Magnoliopsida</taxon>
        <taxon>eudicotyledons</taxon>
        <taxon>Gunneridae</taxon>
        <taxon>Pentapetalae</taxon>
        <taxon>asterids</taxon>
        <taxon>campanulids</taxon>
        <taxon>Asterales</taxon>
        <taxon>Asteraceae</taxon>
        <taxon>Asteroideae</taxon>
        <taxon>Anthemideae</taxon>
        <taxon>Artemisiinae</taxon>
        <taxon>Artemisia</taxon>
    </lineage>
</organism>
<feature type="repeat" description="RCC1" evidence="2">
    <location>
        <begin position="466"/>
        <end position="517"/>
    </location>
</feature>
<feature type="repeat" description="RCC1" evidence="2">
    <location>
        <begin position="189"/>
        <end position="249"/>
    </location>
</feature>
<sequence length="724" mass="76606">MVVKQGSFIRVLACEENELGSNVVEGVKDRKIVALWGNGDYGRLGLGSLESKWRPAFVSGLWDGCLKDVACGGAHTLFLTDNGSVYAAGLNDHGQLGVPDGIDYTIDPLEVSGLPKNIVKISAGYYHSSAITESGELYTWGKNTSGQLGLGRKVAKVIPVPSKVEFLNGVPIKMAALGSDHSIAVTETGEVLSWGGGESGRLGHGHKSSLLGFLSSSSEYTPRLIKELEGVKVRSIAAGMLHSACIDENGSVYVFGEKTVKKLVSREGSTVSTPSKVGDLPFSEEVACGAHHTCVITRGGELYTWGSNENGCLGTGDIHTVYVPERVGGPFQRHPVCKVSCGWKHTAAISDGNVYTWGWGGAMGTFYEEEHSSGGQLGLGDDVDYVEPTMVNFGENVKAVQISCGFNHTGADRKIAALWGNGDYGRLGLGSLESKWRPAFVSGLWDGCLKDVACGGAHTLFLTDNGSVYAAGLNDHGQLGVPDGIDYTIDPLEVSGLPKNIVKISAGYYHSSAITESGELYTWGKNTSGQLGLGRKVAKVIPVPSKVEFLNGVPIKMAALGSDHSIAVTETGEVLSWGGGESGRLGHGHKSSLLGFLSSSSEYTPRLIKELEGVKVRSIAAGMLHSACIDENGSVYVFGEKTVKKLVSREGSTVSTPSKIGELPFSEEVACGAHHTCVITRGGELYTWGSNENGCLGTGKSWRTIPEASCLQGVMWLEAYSSHF</sequence>
<dbReference type="SUPFAM" id="SSF50985">
    <property type="entry name" value="RCC1/BLIP-II"/>
    <property type="match status" value="2"/>
</dbReference>
<keyword evidence="1" id="KW-0677">Repeat</keyword>
<dbReference type="PROSITE" id="PS00626">
    <property type="entry name" value="RCC1_2"/>
    <property type="match status" value="2"/>
</dbReference>
<accession>A0A2U1PZI9</accession>
<feature type="repeat" description="RCC1" evidence="2">
    <location>
        <begin position="633"/>
        <end position="682"/>
    </location>
</feature>
<dbReference type="InterPro" id="IPR058923">
    <property type="entry name" value="RCC1-like_dom"/>
</dbReference>
<evidence type="ECO:0000313" key="5">
    <source>
        <dbReference type="Proteomes" id="UP000245207"/>
    </source>
</evidence>
<feature type="domain" description="RCC1-like" evidence="3">
    <location>
        <begin position="418"/>
        <end position="707"/>
    </location>
</feature>
<dbReference type="InterPro" id="IPR011043">
    <property type="entry name" value="Gal_Oxase/kelch_b-propeller"/>
</dbReference>
<dbReference type="SUPFAM" id="SSF50965">
    <property type="entry name" value="Galactose oxidase, central domain"/>
    <property type="match status" value="1"/>
</dbReference>
<dbReference type="InterPro" id="IPR009091">
    <property type="entry name" value="RCC1/BLIP-II"/>
</dbReference>
<reference evidence="4 5" key="1">
    <citation type="journal article" date="2018" name="Mol. Plant">
        <title>The genome of Artemisia annua provides insight into the evolution of Asteraceae family and artemisinin biosynthesis.</title>
        <authorList>
            <person name="Shen Q."/>
            <person name="Zhang L."/>
            <person name="Liao Z."/>
            <person name="Wang S."/>
            <person name="Yan T."/>
            <person name="Shi P."/>
            <person name="Liu M."/>
            <person name="Fu X."/>
            <person name="Pan Q."/>
            <person name="Wang Y."/>
            <person name="Lv Z."/>
            <person name="Lu X."/>
            <person name="Zhang F."/>
            <person name="Jiang W."/>
            <person name="Ma Y."/>
            <person name="Chen M."/>
            <person name="Hao X."/>
            <person name="Li L."/>
            <person name="Tang Y."/>
            <person name="Lv G."/>
            <person name="Zhou Y."/>
            <person name="Sun X."/>
            <person name="Brodelius P.E."/>
            <person name="Rose J.K.C."/>
            <person name="Tang K."/>
        </authorList>
    </citation>
    <scope>NUCLEOTIDE SEQUENCE [LARGE SCALE GENOMIC DNA]</scope>
    <source>
        <strain evidence="5">cv. Huhao1</strain>
        <tissue evidence="4">Leaf</tissue>
    </source>
</reference>
<dbReference type="Pfam" id="PF25390">
    <property type="entry name" value="WD40_RLD"/>
    <property type="match status" value="2"/>
</dbReference>
<feature type="repeat" description="RCC1" evidence="2">
    <location>
        <begin position="135"/>
        <end position="188"/>
    </location>
</feature>
<feature type="domain" description="RCC1-like" evidence="3">
    <location>
        <begin position="33"/>
        <end position="409"/>
    </location>
</feature>
<evidence type="ECO:0000313" key="4">
    <source>
        <dbReference type="EMBL" id="PWA91137.1"/>
    </source>
</evidence>
<feature type="repeat" description="RCC1" evidence="2">
    <location>
        <begin position="300"/>
        <end position="352"/>
    </location>
</feature>
<dbReference type="PANTHER" id="PTHR22870">
    <property type="entry name" value="REGULATOR OF CHROMOSOME CONDENSATION"/>
    <property type="match status" value="1"/>
</dbReference>
<dbReference type="Gene3D" id="2.130.10.30">
    <property type="entry name" value="Regulator of chromosome condensation 1/beta-lactamase-inhibitor protein II"/>
    <property type="match status" value="4"/>
</dbReference>
<evidence type="ECO:0000259" key="3">
    <source>
        <dbReference type="Pfam" id="PF25390"/>
    </source>
</evidence>
<keyword evidence="5" id="KW-1185">Reference proteome</keyword>
<feature type="repeat" description="RCC1" evidence="2">
    <location>
        <begin position="352"/>
        <end position="415"/>
    </location>
</feature>
<dbReference type="OrthoDB" id="8068875at2759"/>
<feature type="repeat" description="RCC1" evidence="2">
    <location>
        <begin position="518"/>
        <end position="571"/>
    </location>
</feature>
<protein>
    <submittedName>
        <fullName evidence="4">Regulator of chromosome condensation (RCC1) family protein</fullName>
    </submittedName>
</protein>
<feature type="repeat" description="RCC1" evidence="2">
    <location>
        <begin position="572"/>
        <end position="632"/>
    </location>
</feature>
<gene>
    <name evidence="4" type="ORF">CTI12_AA094020</name>
</gene>
<feature type="repeat" description="RCC1" evidence="2">
    <location>
        <begin position="31"/>
        <end position="82"/>
    </location>
</feature>
<evidence type="ECO:0000256" key="2">
    <source>
        <dbReference type="PROSITE-ProRule" id="PRU00235"/>
    </source>
</evidence>
<dbReference type="EMBL" id="PKPP01000569">
    <property type="protein sequence ID" value="PWA91137.1"/>
    <property type="molecule type" value="Genomic_DNA"/>
</dbReference>
<dbReference type="Proteomes" id="UP000245207">
    <property type="component" value="Unassembled WGS sequence"/>
</dbReference>
<dbReference type="PROSITE" id="PS50012">
    <property type="entry name" value="RCC1_3"/>
    <property type="match status" value="12"/>
</dbReference>
<dbReference type="InterPro" id="IPR000408">
    <property type="entry name" value="Reg_chr_condens"/>
</dbReference>
<dbReference type="STRING" id="35608.A0A2U1PZI9"/>
<feature type="repeat" description="RCC1" evidence="2">
    <location>
        <begin position="250"/>
        <end position="299"/>
    </location>
</feature>
<feature type="repeat" description="RCC1" evidence="2">
    <location>
        <begin position="414"/>
        <end position="465"/>
    </location>
</feature>
<dbReference type="PRINTS" id="PR00633">
    <property type="entry name" value="RCCNDNSATION"/>
</dbReference>
<evidence type="ECO:0000256" key="1">
    <source>
        <dbReference type="ARBA" id="ARBA00022737"/>
    </source>
</evidence>
<comment type="caution">
    <text evidence="4">The sequence shown here is derived from an EMBL/GenBank/DDBJ whole genome shotgun (WGS) entry which is preliminary data.</text>
</comment>
<proteinExistence type="predicted"/>